<dbReference type="GO" id="GO:0009358">
    <property type="term" value="C:polyphosphate kinase complex"/>
    <property type="evidence" value="ECO:0007669"/>
    <property type="project" value="InterPro"/>
</dbReference>
<comment type="PTM">
    <text evidence="6 7">An intermediate of this reaction is the autophosphorylated ppk in which a phosphate is covalently linked to a histidine residue through a N-P bond.</text>
</comment>
<keyword evidence="13" id="KW-1185">Reference proteome</keyword>
<dbReference type="InterPro" id="IPR025200">
    <property type="entry name" value="PPK_C_dom2"/>
</dbReference>
<reference evidence="12" key="1">
    <citation type="submission" date="2021-03" db="EMBL/GenBank/DDBJ databases">
        <title>Alkalibacter marinus sp. nov., isolated from tidal flat sediment.</title>
        <authorList>
            <person name="Namirimu T."/>
            <person name="Yang J.-A."/>
            <person name="Yang S.-H."/>
            <person name="Kim Y.-J."/>
            <person name="Kwon K.K."/>
        </authorList>
    </citation>
    <scope>NUCLEOTIDE SEQUENCE</scope>
    <source>
        <strain evidence="12">ES005</strain>
    </source>
</reference>
<comment type="similarity">
    <text evidence="6 7">Belongs to the polyphosphate kinase 1 (PPK1) family.</text>
</comment>
<dbReference type="GO" id="GO:0005524">
    <property type="term" value="F:ATP binding"/>
    <property type="evidence" value="ECO:0007669"/>
    <property type="project" value="UniProtKB-KW"/>
</dbReference>
<evidence type="ECO:0000256" key="7">
    <source>
        <dbReference type="RuleBase" id="RU003800"/>
    </source>
</evidence>
<dbReference type="EMBL" id="CP071444">
    <property type="protein sequence ID" value="QSX09121.1"/>
    <property type="molecule type" value="Genomic_DNA"/>
</dbReference>
<dbReference type="EC" id="2.7.4.1" evidence="6 7"/>
<evidence type="ECO:0000256" key="4">
    <source>
        <dbReference type="ARBA" id="ARBA00022777"/>
    </source>
</evidence>
<keyword evidence="1 6" id="KW-0597">Phosphoprotein</keyword>
<accession>A0A974XNJ0</accession>
<dbReference type="RefSeq" id="WP_207300460.1">
    <property type="nucleotide sequence ID" value="NZ_CP071444.1"/>
</dbReference>
<dbReference type="NCBIfam" id="NF003917">
    <property type="entry name" value="PRK05443.1-1"/>
    <property type="match status" value="1"/>
</dbReference>
<dbReference type="PANTHER" id="PTHR30218:SF0">
    <property type="entry name" value="POLYPHOSPHATE KINASE"/>
    <property type="match status" value="1"/>
</dbReference>
<evidence type="ECO:0000256" key="5">
    <source>
        <dbReference type="ARBA" id="ARBA00022840"/>
    </source>
</evidence>
<organism evidence="12 13">
    <name type="scientific">Alkalibacter rhizosphaerae</name>
    <dbReference type="NCBI Taxonomy" id="2815577"/>
    <lineage>
        <taxon>Bacteria</taxon>
        <taxon>Bacillati</taxon>
        <taxon>Bacillota</taxon>
        <taxon>Clostridia</taxon>
        <taxon>Eubacteriales</taxon>
        <taxon>Eubacteriaceae</taxon>
        <taxon>Alkalibacter</taxon>
    </lineage>
</organism>
<dbReference type="Pfam" id="PF13090">
    <property type="entry name" value="PP_kinase_C"/>
    <property type="match status" value="1"/>
</dbReference>
<evidence type="ECO:0000313" key="12">
    <source>
        <dbReference type="EMBL" id="QSX09121.1"/>
    </source>
</evidence>
<dbReference type="KEGG" id="alka:J0B03_03370"/>
<dbReference type="HAMAP" id="MF_00347">
    <property type="entry name" value="Polyphosphate_kinase"/>
    <property type="match status" value="1"/>
</dbReference>
<dbReference type="CDD" id="cd09169">
    <property type="entry name" value="PLDc_PPK1_C2_unchar"/>
    <property type="match status" value="1"/>
</dbReference>
<evidence type="ECO:0000313" key="13">
    <source>
        <dbReference type="Proteomes" id="UP000663499"/>
    </source>
</evidence>
<feature type="domain" description="Polyphosphate kinase middle" evidence="8">
    <location>
        <begin position="128"/>
        <end position="301"/>
    </location>
</feature>
<keyword evidence="6" id="KW-0460">Magnesium</keyword>
<feature type="binding site" evidence="6">
    <location>
        <position position="597"/>
    </location>
    <ligand>
        <name>ATP</name>
        <dbReference type="ChEBI" id="CHEBI:30616"/>
    </ligand>
</feature>
<keyword evidence="6" id="KW-0479">Metal-binding</keyword>
<comment type="cofactor">
    <cofactor evidence="6">
        <name>Mg(2+)</name>
        <dbReference type="ChEBI" id="CHEBI:18420"/>
    </cofactor>
</comment>
<evidence type="ECO:0000256" key="6">
    <source>
        <dbReference type="HAMAP-Rule" id="MF_00347"/>
    </source>
</evidence>
<dbReference type="InterPro" id="IPR041108">
    <property type="entry name" value="PP_kinase_C_1"/>
</dbReference>
<sequence>MSKNAWTYDTSYTQNRELSWLRFNQRVMEEAEDPTVPLLERLKFLAIFNSNLDEFFMIRVGSLLDLSHIKKDTYDNKTGWTPKEQLQLVFRGVRPLYEQRDLLYEQLKKSFHDEGIHLMTMEGLDGSQKKRAAEAFRKNILPLLSPQIIDAHHPFPHLWNKALYITANVKYKGQEPTMGIVPVPAVLPGLLELPGEGICFIRSELVILHYLEEVFPGYEVADACIVTVTRNADIHPEDEAFDFDQDFRNHMKQILKKRSKLAPVRLEVEGKLEKRQSKLLLQRLDITEEQVYSFNAPISMHWTNDWKDKLPAGLVDKWTYESFESAMPSAYQPKESMLLQVQRKDMLLFFPYDSMEPFIHLLKESVNSSKVQSIKITIYRLAPNSRIIEYLSEAAENGKEVTVLIELRARFDEKNNIAWAERLEEAGCKVIYGVNDCKVHSKICLITMVDKGKISHITQIGTGNYNEQTAKLYTDLSLLTADAGIGRDAAEFFKNMSIANLGGTYKHLLVAPEHFQKPLLELIDEEIKKTRQGSQGKILFKMNSLTEREIIDKLSQASNAGVEIILMIRGICCLLPGIPGKTENIRVVSIVGRFLEHPRIYCFGSGKSAKLYISSADLMTRNMHRRVEIGCPVLDSDCRKRIVHILEAGLKDNVKSRELNSAGIYKRPNGPDNVQKPWDSQNFFMKEAASAKRKSPRKKRSKKVTKWKIFKHLLKKWVKQTWSLL</sequence>
<keyword evidence="4 6" id="KW-0418">Kinase</keyword>
<feature type="binding site" evidence="6">
    <location>
        <position position="380"/>
    </location>
    <ligand>
        <name>Mg(2+)</name>
        <dbReference type="ChEBI" id="CHEBI:18420"/>
    </ligand>
</feature>
<feature type="domain" description="Polyphosphate kinase C-terminal" evidence="10">
    <location>
        <begin position="508"/>
        <end position="670"/>
    </location>
</feature>
<name>A0A974XNJ0_9FIRM</name>
<evidence type="ECO:0000259" key="11">
    <source>
        <dbReference type="Pfam" id="PF17941"/>
    </source>
</evidence>
<feature type="domain" description="Polyphosphate kinase C-terminal" evidence="11">
    <location>
        <begin position="337"/>
        <end position="497"/>
    </location>
</feature>
<dbReference type="InterPro" id="IPR036832">
    <property type="entry name" value="PPK_N_dom_sf"/>
</dbReference>
<dbReference type="SUPFAM" id="SSF56024">
    <property type="entry name" value="Phospholipase D/nuclease"/>
    <property type="match status" value="2"/>
</dbReference>
<dbReference type="NCBIfam" id="NF003921">
    <property type="entry name" value="PRK05443.2-2"/>
    <property type="match status" value="1"/>
</dbReference>
<feature type="binding site" evidence="6">
    <location>
        <position position="51"/>
    </location>
    <ligand>
        <name>ATP</name>
        <dbReference type="ChEBI" id="CHEBI:30616"/>
    </ligand>
</feature>
<evidence type="ECO:0000259" key="9">
    <source>
        <dbReference type="Pfam" id="PF13089"/>
    </source>
</evidence>
<comment type="function">
    <text evidence="6 7">Catalyzes the reversible transfer of the terminal phosphate of ATP to form a long-chain polyphosphate (polyP).</text>
</comment>
<protein>
    <recommendedName>
        <fullName evidence="6 7">Polyphosphate kinase</fullName>
        <ecNumber evidence="6 7">2.7.4.1</ecNumber>
    </recommendedName>
    <alternativeName>
        <fullName evidence="6">ATP-polyphosphate phosphotransferase</fullName>
    </alternativeName>
    <alternativeName>
        <fullName evidence="6">Polyphosphoric acid kinase</fullName>
    </alternativeName>
</protein>
<dbReference type="AlphaFoldDB" id="A0A974XNJ0"/>
<proteinExistence type="inferred from homology"/>
<dbReference type="InterPro" id="IPR036830">
    <property type="entry name" value="PP_kinase_middle_dom_sf"/>
</dbReference>
<evidence type="ECO:0000256" key="3">
    <source>
        <dbReference type="ARBA" id="ARBA00022741"/>
    </source>
</evidence>
<feature type="binding site" evidence="6">
    <location>
        <position position="473"/>
    </location>
    <ligand>
        <name>ATP</name>
        <dbReference type="ChEBI" id="CHEBI:30616"/>
    </ligand>
</feature>
<comment type="catalytic activity">
    <reaction evidence="6 7">
        <text>[phosphate](n) + ATP = [phosphate](n+1) + ADP</text>
        <dbReference type="Rhea" id="RHEA:19573"/>
        <dbReference type="Rhea" id="RHEA-COMP:9859"/>
        <dbReference type="Rhea" id="RHEA-COMP:14280"/>
        <dbReference type="ChEBI" id="CHEBI:16838"/>
        <dbReference type="ChEBI" id="CHEBI:30616"/>
        <dbReference type="ChEBI" id="CHEBI:456216"/>
        <dbReference type="EC" id="2.7.4.1"/>
    </reaction>
</comment>
<dbReference type="Pfam" id="PF17941">
    <property type="entry name" value="PP_kinase_C_1"/>
    <property type="match status" value="1"/>
</dbReference>
<keyword evidence="5 6" id="KW-0067">ATP-binding</keyword>
<dbReference type="PANTHER" id="PTHR30218">
    <property type="entry name" value="POLYPHOSPHATE KINASE"/>
    <property type="match status" value="1"/>
</dbReference>
<dbReference type="SUPFAM" id="SSF140356">
    <property type="entry name" value="PPK N-terminal domain-like"/>
    <property type="match status" value="1"/>
</dbReference>
<gene>
    <name evidence="12" type="primary">ppk1</name>
    <name evidence="6" type="synonym">ppk</name>
    <name evidence="12" type="ORF">J0B03_03370</name>
</gene>
<dbReference type="InterPro" id="IPR003414">
    <property type="entry name" value="PP_kinase"/>
</dbReference>
<keyword evidence="3 6" id="KW-0547">Nucleotide-binding</keyword>
<feature type="binding site" evidence="6">
    <location>
        <position position="410"/>
    </location>
    <ligand>
        <name>Mg(2+)</name>
        <dbReference type="ChEBI" id="CHEBI:18420"/>
    </ligand>
</feature>
<dbReference type="Pfam" id="PF02503">
    <property type="entry name" value="PP_kinase"/>
    <property type="match status" value="1"/>
</dbReference>
<dbReference type="PIRSF" id="PIRSF015589">
    <property type="entry name" value="PP_kinase"/>
    <property type="match status" value="1"/>
</dbReference>
<dbReference type="SUPFAM" id="SSF143724">
    <property type="entry name" value="PHP14-like"/>
    <property type="match status" value="1"/>
</dbReference>
<keyword evidence="2 6" id="KW-0808">Transferase</keyword>
<dbReference type="GO" id="GO:0006799">
    <property type="term" value="P:polyphosphate biosynthetic process"/>
    <property type="evidence" value="ECO:0007669"/>
    <property type="project" value="UniProtKB-UniRule"/>
</dbReference>
<dbReference type="InterPro" id="IPR024953">
    <property type="entry name" value="PP_kinase_middle"/>
</dbReference>
<evidence type="ECO:0000256" key="1">
    <source>
        <dbReference type="ARBA" id="ARBA00022553"/>
    </source>
</evidence>
<evidence type="ECO:0000259" key="10">
    <source>
        <dbReference type="Pfam" id="PF13090"/>
    </source>
</evidence>
<evidence type="ECO:0000259" key="8">
    <source>
        <dbReference type="Pfam" id="PF02503"/>
    </source>
</evidence>
<feature type="binding site" evidence="6">
    <location>
        <position position="569"/>
    </location>
    <ligand>
        <name>ATP</name>
        <dbReference type="ChEBI" id="CHEBI:30616"/>
    </ligand>
</feature>
<feature type="active site" description="Phosphohistidine intermediate" evidence="6">
    <location>
        <position position="440"/>
    </location>
</feature>
<dbReference type="GO" id="GO:0046872">
    <property type="term" value="F:metal ion binding"/>
    <property type="evidence" value="ECO:0007669"/>
    <property type="project" value="UniProtKB-KW"/>
</dbReference>
<dbReference type="InterPro" id="IPR025198">
    <property type="entry name" value="PPK_N_dom"/>
</dbReference>
<dbReference type="Gene3D" id="3.30.1840.10">
    <property type="entry name" value="Polyphosphate kinase middle domain"/>
    <property type="match status" value="1"/>
</dbReference>
<dbReference type="Gene3D" id="1.20.58.310">
    <property type="entry name" value="Polyphosphate kinase N-terminal domain"/>
    <property type="match status" value="1"/>
</dbReference>
<dbReference type="GO" id="GO:0008976">
    <property type="term" value="F:polyphosphate kinase activity"/>
    <property type="evidence" value="ECO:0007669"/>
    <property type="project" value="UniProtKB-UniRule"/>
</dbReference>
<dbReference type="Gene3D" id="3.30.870.10">
    <property type="entry name" value="Endonuclease Chain A"/>
    <property type="match status" value="2"/>
</dbReference>
<dbReference type="Pfam" id="PF13089">
    <property type="entry name" value="PP_kinase_N"/>
    <property type="match status" value="1"/>
</dbReference>
<feature type="domain" description="Polyphosphate kinase N-terminal" evidence="9">
    <location>
        <begin position="14"/>
        <end position="118"/>
    </location>
</feature>
<dbReference type="Proteomes" id="UP000663499">
    <property type="component" value="Chromosome"/>
</dbReference>
<dbReference type="NCBIfam" id="TIGR03705">
    <property type="entry name" value="poly_P_kin"/>
    <property type="match status" value="1"/>
</dbReference>
<evidence type="ECO:0000256" key="2">
    <source>
        <dbReference type="ARBA" id="ARBA00022679"/>
    </source>
</evidence>